<dbReference type="Gene3D" id="1.10.357.10">
    <property type="entry name" value="Tetracycline Repressor, domain 2"/>
    <property type="match status" value="1"/>
</dbReference>
<reference evidence="2" key="1">
    <citation type="submission" date="2019-08" db="EMBL/GenBank/DDBJ databases">
        <authorList>
            <person name="Kucharzyk K."/>
            <person name="Murdoch R.W."/>
            <person name="Higgins S."/>
            <person name="Loffler F."/>
        </authorList>
    </citation>
    <scope>NUCLEOTIDE SEQUENCE</scope>
</reference>
<sequence length="111" mass="12704">MVDSNVLNCLHKGENALLHQKILSRVIENMTPVLVNIIKEGIQKGIFSCRYTEQYMQIFLAASLTLTDEGIFESDADFQLKIMTALISVLEMMLCVPENSFMQMFNKLQNR</sequence>
<gene>
    <name evidence="2" type="ORF">SDC9_123709</name>
</gene>
<dbReference type="InterPro" id="IPR049149">
    <property type="entry name" value="TetR/AcrR_C"/>
</dbReference>
<proteinExistence type="predicted"/>
<comment type="caution">
    <text evidence="2">The sequence shown here is derived from an EMBL/GenBank/DDBJ whole genome shotgun (WGS) entry which is preliminary data.</text>
</comment>
<dbReference type="AlphaFoldDB" id="A0A645CIE8"/>
<dbReference type="Pfam" id="PF21303">
    <property type="entry name" value="TetR_C_39"/>
    <property type="match status" value="1"/>
</dbReference>
<name>A0A645CIE8_9ZZZZ</name>
<organism evidence="2">
    <name type="scientific">bioreactor metagenome</name>
    <dbReference type="NCBI Taxonomy" id="1076179"/>
    <lineage>
        <taxon>unclassified sequences</taxon>
        <taxon>metagenomes</taxon>
        <taxon>ecological metagenomes</taxon>
    </lineage>
</organism>
<protein>
    <recommendedName>
        <fullName evidence="1">TetR/AcrR type transcriptional regulator-like C-terminal domain-containing protein</fullName>
    </recommendedName>
</protein>
<evidence type="ECO:0000259" key="1">
    <source>
        <dbReference type="Pfam" id="PF21303"/>
    </source>
</evidence>
<dbReference type="EMBL" id="VSSQ01027452">
    <property type="protein sequence ID" value="MPM76710.1"/>
    <property type="molecule type" value="Genomic_DNA"/>
</dbReference>
<evidence type="ECO:0000313" key="2">
    <source>
        <dbReference type="EMBL" id="MPM76710.1"/>
    </source>
</evidence>
<feature type="domain" description="TetR/AcrR type transcriptional regulator-like C-terminal" evidence="1">
    <location>
        <begin position="10"/>
        <end position="77"/>
    </location>
</feature>
<accession>A0A645CIE8</accession>